<evidence type="ECO:0000256" key="4">
    <source>
        <dbReference type="SAM" id="MobiDB-lite"/>
    </source>
</evidence>
<evidence type="ECO:0000313" key="5">
    <source>
        <dbReference type="EMBL" id="KAF0289932.1"/>
    </source>
</evidence>
<reference evidence="5 6" key="1">
    <citation type="submission" date="2019-07" db="EMBL/GenBank/DDBJ databases">
        <title>Draft genome assembly of a fouling barnacle, Amphibalanus amphitrite (Darwin, 1854): The first reference genome for Thecostraca.</title>
        <authorList>
            <person name="Kim W."/>
        </authorList>
    </citation>
    <scope>NUCLEOTIDE SEQUENCE [LARGE SCALE GENOMIC DNA]</scope>
    <source>
        <strain evidence="5">SNU_AA5</strain>
        <tissue evidence="5">Soma without cirri and trophi</tissue>
    </source>
</reference>
<feature type="transmembrane region" description="Helical" evidence="3">
    <location>
        <begin position="25"/>
        <end position="47"/>
    </location>
</feature>
<dbReference type="UniPathway" id="UPA00378"/>
<evidence type="ECO:0000256" key="2">
    <source>
        <dbReference type="ARBA" id="ARBA00022679"/>
    </source>
</evidence>
<dbReference type="GO" id="GO:0005975">
    <property type="term" value="P:carbohydrate metabolic process"/>
    <property type="evidence" value="ECO:0007669"/>
    <property type="project" value="InterPro"/>
</dbReference>
<dbReference type="PANTHER" id="PTHR11927">
    <property type="entry name" value="GALACTOSIDE 2-L-FUCOSYLTRANSFERASE"/>
    <property type="match status" value="1"/>
</dbReference>
<keyword evidence="3" id="KW-0333">Golgi apparatus</keyword>
<accession>A0A6A4VHJ0</accession>
<comment type="caution">
    <text evidence="5">The sequence shown here is derived from an EMBL/GenBank/DDBJ whole genome shotgun (WGS) entry which is preliminary data.</text>
</comment>
<keyword evidence="3" id="KW-0812">Transmembrane</keyword>
<feature type="region of interest" description="Disordered" evidence="4">
    <location>
        <begin position="55"/>
        <end position="75"/>
    </location>
</feature>
<gene>
    <name evidence="5" type="primary">Sec1_0</name>
    <name evidence="5" type="ORF">FJT64_011831</name>
</gene>
<proteinExistence type="inferred from homology"/>
<sequence>MWCPLTQPGGPAVCRQWGRLVPARLVAVVLLMTAVAVLQLGAVLLMVDRRPSPSRPLAVRPPPVRRPASTAERRRRAAPLLHLHLAQVMRDLHGSTDMELVRAGRLPRPASCPERAVIPWAGGRAGNMLFEYLTAWAVALRHDVPFLVPDVMIETFEGVFAGMTAQRGDLDLLLMDCAHLWHGRRNISVATIQDVWEDLAPITGWLELVGFPTNMTRPIYRLWHAHEAEMRAELRFSAPISSIVQEYLRRVRRALGPDDEPVTFIGVHVRRTDYYQATYNLDGVWMNMPGAAYFERAVRHYQRRYPNTVFVVVSDDMQWCREQLAALDAVILFPGDAGNPPMLDLALLGHCNHTIITFGTFALSAAIMTGGDVVVPKDLGITWNSYERQKDFWPAQWTEISVL</sequence>
<dbReference type="PANTHER" id="PTHR11927:SF9">
    <property type="entry name" value="L-FUCOSYLTRANSFERASE"/>
    <property type="match status" value="1"/>
</dbReference>
<keyword evidence="3" id="KW-1133">Transmembrane helix</keyword>
<keyword evidence="3" id="KW-0472">Membrane</keyword>
<dbReference type="EMBL" id="VIIS01001992">
    <property type="protein sequence ID" value="KAF0289932.1"/>
    <property type="molecule type" value="Genomic_DNA"/>
</dbReference>
<dbReference type="Pfam" id="PF01531">
    <property type="entry name" value="Glyco_transf_11"/>
    <property type="match status" value="1"/>
</dbReference>
<protein>
    <recommendedName>
        <fullName evidence="3">L-Fucosyltransferase</fullName>
        <ecNumber evidence="3">2.4.1.-</ecNumber>
    </recommendedName>
</protein>
<keyword evidence="2 3" id="KW-0808">Transferase</keyword>
<comment type="subcellular location">
    <subcellularLocation>
        <location evidence="3">Golgi apparatus</location>
        <location evidence="3">Golgi stack membrane</location>
        <topology evidence="3">Single-pass type II membrane protein</topology>
    </subcellularLocation>
</comment>
<dbReference type="CDD" id="cd11301">
    <property type="entry name" value="Fut1_Fut2_like"/>
    <property type="match status" value="1"/>
</dbReference>
<dbReference type="GO" id="GO:0008107">
    <property type="term" value="F:galactoside 2-alpha-L-fucosyltransferase activity"/>
    <property type="evidence" value="ECO:0007669"/>
    <property type="project" value="InterPro"/>
</dbReference>
<dbReference type="OrthoDB" id="3226at2759"/>
<organism evidence="5 6">
    <name type="scientific">Amphibalanus amphitrite</name>
    <name type="common">Striped barnacle</name>
    <name type="synonym">Balanus amphitrite</name>
    <dbReference type="NCBI Taxonomy" id="1232801"/>
    <lineage>
        <taxon>Eukaryota</taxon>
        <taxon>Metazoa</taxon>
        <taxon>Ecdysozoa</taxon>
        <taxon>Arthropoda</taxon>
        <taxon>Crustacea</taxon>
        <taxon>Multicrustacea</taxon>
        <taxon>Cirripedia</taxon>
        <taxon>Thoracica</taxon>
        <taxon>Thoracicalcarea</taxon>
        <taxon>Balanomorpha</taxon>
        <taxon>Balanoidea</taxon>
        <taxon>Balanidae</taxon>
        <taxon>Amphibalaninae</taxon>
        <taxon>Amphibalanus</taxon>
    </lineage>
</organism>
<keyword evidence="3" id="KW-0735">Signal-anchor</keyword>
<comment type="similarity">
    <text evidence="3">Belongs to the glycosyltransferase 11 family.</text>
</comment>
<comment type="pathway">
    <text evidence="3">Protein modification; protein glycosylation.</text>
</comment>
<name>A0A6A4VHJ0_AMPAM</name>
<dbReference type="EC" id="2.4.1.-" evidence="3"/>
<evidence type="ECO:0000313" key="6">
    <source>
        <dbReference type="Proteomes" id="UP000440578"/>
    </source>
</evidence>
<keyword evidence="1 3" id="KW-0328">Glycosyltransferase</keyword>
<dbReference type="Proteomes" id="UP000440578">
    <property type="component" value="Unassembled WGS sequence"/>
</dbReference>
<evidence type="ECO:0000256" key="1">
    <source>
        <dbReference type="ARBA" id="ARBA00022676"/>
    </source>
</evidence>
<dbReference type="InterPro" id="IPR002516">
    <property type="entry name" value="Glyco_trans_11"/>
</dbReference>
<keyword evidence="3" id="KW-0325">Glycoprotein</keyword>
<evidence type="ECO:0000256" key="3">
    <source>
        <dbReference type="RuleBase" id="RU363129"/>
    </source>
</evidence>
<keyword evidence="6" id="KW-1185">Reference proteome</keyword>
<dbReference type="GO" id="GO:0032580">
    <property type="term" value="C:Golgi cisterna membrane"/>
    <property type="evidence" value="ECO:0007669"/>
    <property type="project" value="UniProtKB-SubCell"/>
</dbReference>
<dbReference type="AlphaFoldDB" id="A0A6A4VHJ0"/>